<reference evidence="1" key="1">
    <citation type="submission" date="2016-10" db="EMBL/GenBank/DDBJ databases">
        <title>Sequence of Gallionella enrichment culture.</title>
        <authorList>
            <person name="Poehlein A."/>
            <person name="Muehling M."/>
            <person name="Daniel R."/>
        </authorList>
    </citation>
    <scope>NUCLEOTIDE SEQUENCE</scope>
</reference>
<organism evidence="1">
    <name type="scientific">mine drainage metagenome</name>
    <dbReference type="NCBI Taxonomy" id="410659"/>
    <lineage>
        <taxon>unclassified sequences</taxon>
        <taxon>metagenomes</taxon>
        <taxon>ecological metagenomes</taxon>
    </lineage>
</organism>
<proteinExistence type="predicted"/>
<accession>A0A1J5QAV3</accession>
<sequence length="210" mass="22783">MSIIDKANANGIGLHHWSFGGGTALMLQIRHRESHDIDLFIEDAQYLPFLNPQTQDYQLALNPTDYETDGSHALKIVFDGVGEVDFICCGTITATPVIETDLRGRRIRVETPAEILAKKVVFRGTRMQPRDMFDIAASARAIGEGAVIKALGAFPEACKAAAQTVARMDPDFAKAVMASLLAMDGFRSLHADAQDITLRILLHATSGAST</sequence>
<dbReference type="Pfam" id="PF08843">
    <property type="entry name" value="AbiEii"/>
    <property type="match status" value="1"/>
</dbReference>
<dbReference type="InterPro" id="IPR014942">
    <property type="entry name" value="AbiEii"/>
</dbReference>
<protein>
    <recommendedName>
        <fullName evidence="2">Protein containing DUF1814</fullName>
    </recommendedName>
</protein>
<dbReference type="AlphaFoldDB" id="A0A1J5QAV3"/>
<evidence type="ECO:0008006" key="2">
    <source>
        <dbReference type="Google" id="ProtNLM"/>
    </source>
</evidence>
<evidence type="ECO:0000313" key="1">
    <source>
        <dbReference type="EMBL" id="OIQ77111.1"/>
    </source>
</evidence>
<dbReference type="EMBL" id="MLJW01001692">
    <property type="protein sequence ID" value="OIQ77111.1"/>
    <property type="molecule type" value="Genomic_DNA"/>
</dbReference>
<name>A0A1J5QAV3_9ZZZZ</name>
<gene>
    <name evidence="1" type="ORF">GALL_411980</name>
</gene>
<comment type="caution">
    <text evidence="1">The sequence shown here is derived from an EMBL/GenBank/DDBJ whole genome shotgun (WGS) entry which is preliminary data.</text>
</comment>